<evidence type="ECO:0000313" key="9">
    <source>
        <dbReference type="Proteomes" id="UP000239471"/>
    </source>
</evidence>
<dbReference type="GO" id="GO:0003723">
    <property type="term" value="F:RNA binding"/>
    <property type="evidence" value="ECO:0007669"/>
    <property type="project" value="UniProtKB-UniRule"/>
</dbReference>
<organism evidence="8 9">
    <name type="scientific">Clostridium vincentii</name>
    <dbReference type="NCBI Taxonomy" id="52704"/>
    <lineage>
        <taxon>Bacteria</taxon>
        <taxon>Bacillati</taxon>
        <taxon>Bacillota</taxon>
        <taxon>Clostridia</taxon>
        <taxon>Eubacteriales</taxon>
        <taxon>Clostridiaceae</taxon>
        <taxon>Clostridium</taxon>
    </lineage>
</organism>
<dbReference type="PANTHER" id="PTHR11078:SF3">
    <property type="entry name" value="ANTITERMINATION NUSB DOMAIN-CONTAINING PROTEIN"/>
    <property type="match status" value="1"/>
</dbReference>
<dbReference type="InterPro" id="IPR011605">
    <property type="entry name" value="NusB_fam"/>
</dbReference>
<dbReference type="InterPro" id="IPR035926">
    <property type="entry name" value="NusB-like_sf"/>
</dbReference>
<dbReference type="EMBL" id="PVXQ01000011">
    <property type="protein sequence ID" value="PRR82963.1"/>
    <property type="molecule type" value="Genomic_DNA"/>
</dbReference>
<dbReference type="OrthoDB" id="9811381at2"/>
<dbReference type="Gene3D" id="1.10.940.10">
    <property type="entry name" value="NusB-like"/>
    <property type="match status" value="1"/>
</dbReference>
<gene>
    <name evidence="6" type="primary">nusB</name>
    <name evidence="8" type="ORF">CLVI_14060</name>
</gene>
<keyword evidence="4 6" id="KW-0805">Transcription regulation</keyword>
<comment type="function">
    <text evidence="6">Involved in transcription antitermination. Required for transcription of ribosomal RNA (rRNA) genes. Binds specifically to the boxA antiterminator sequence of the ribosomal RNA (rrn) operons.</text>
</comment>
<evidence type="ECO:0000256" key="5">
    <source>
        <dbReference type="ARBA" id="ARBA00023163"/>
    </source>
</evidence>
<proteinExistence type="inferred from homology"/>
<comment type="similarity">
    <text evidence="1 6">Belongs to the NusB family.</text>
</comment>
<dbReference type="SUPFAM" id="SSF48013">
    <property type="entry name" value="NusB-like"/>
    <property type="match status" value="1"/>
</dbReference>
<dbReference type="Pfam" id="PF01029">
    <property type="entry name" value="NusB"/>
    <property type="match status" value="1"/>
</dbReference>
<dbReference type="GO" id="GO:0031564">
    <property type="term" value="P:transcription antitermination"/>
    <property type="evidence" value="ECO:0007669"/>
    <property type="project" value="UniProtKB-KW"/>
</dbReference>
<dbReference type="HAMAP" id="MF_00073">
    <property type="entry name" value="NusB"/>
    <property type="match status" value="1"/>
</dbReference>
<protein>
    <recommendedName>
        <fullName evidence="6">Transcription antitermination protein NusB</fullName>
    </recommendedName>
    <alternativeName>
        <fullName evidence="6">Antitermination factor NusB</fullName>
    </alternativeName>
</protein>
<evidence type="ECO:0000256" key="3">
    <source>
        <dbReference type="ARBA" id="ARBA00022884"/>
    </source>
</evidence>
<feature type="domain" description="NusB/RsmB/TIM44" evidence="7">
    <location>
        <begin position="5"/>
        <end position="132"/>
    </location>
</feature>
<sequence>MSRTKSREKAMGILFGMAISKDTPNEAIETSLDNFDGDIKELDLEYIREVLEGIDKNKAEIDSIIEVNLINWKIERISKVNLTILRLGIYEMKYLEDVPSRVALNEALELGKIYSDEKGVSFINAVLDKVLKEV</sequence>
<keyword evidence="9" id="KW-1185">Reference proteome</keyword>
<dbReference type="InterPro" id="IPR006027">
    <property type="entry name" value="NusB_RsmB_TIM44"/>
</dbReference>
<evidence type="ECO:0000256" key="6">
    <source>
        <dbReference type="HAMAP-Rule" id="MF_00073"/>
    </source>
</evidence>
<dbReference type="NCBIfam" id="TIGR01951">
    <property type="entry name" value="nusB"/>
    <property type="match status" value="1"/>
</dbReference>
<evidence type="ECO:0000256" key="1">
    <source>
        <dbReference type="ARBA" id="ARBA00005952"/>
    </source>
</evidence>
<name>A0A2T0BGJ7_9CLOT</name>
<comment type="caution">
    <text evidence="8">The sequence shown here is derived from an EMBL/GenBank/DDBJ whole genome shotgun (WGS) entry which is preliminary data.</text>
</comment>
<dbReference type="AlphaFoldDB" id="A0A2T0BGJ7"/>
<evidence type="ECO:0000256" key="4">
    <source>
        <dbReference type="ARBA" id="ARBA00023015"/>
    </source>
</evidence>
<accession>A0A2T0BGJ7</accession>
<dbReference type="GO" id="GO:0005829">
    <property type="term" value="C:cytosol"/>
    <property type="evidence" value="ECO:0007669"/>
    <property type="project" value="TreeGrafter"/>
</dbReference>
<dbReference type="Proteomes" id="UP000239471">
    <property type="component" value="Unassembled WGS sequence"/>
</dbReference>
<dbReference type="GO" id="GO:0006353">
    <property type="term" value="P:DNA-templated transcription termination"/>
    <property type="evidence" value="ECO:0007669"/>
    <property type="project" value="UniProtKB-UniRule"/>
</dbReference>
<keyword evidence="5 6" id="KW-0804">Transcription</keyword>
<dbReference type="RefSeq" id="WP_106059398.1">
    <property type="nucleotide sequence ID" value="NZ_PVXQ01000011.1"/>
</dbReference>
<dbReference type="PANTHER" id="PTHR11078">
    <property type="entry name" value="N UTILIZATION SUBSTANCE PROTEIN B-RELATED"/>
    <property type="match status" value="1"/>
</dbReference>
<evidence type="ECO:0000313" key="8">
    <source>
        <dbReference type="EMBL" id="PRR82963.1"/>
    </source>
</evidence>
<reference evidence="8 9" key="1">
    <citation type="submission" date="2018-03" db="EMBL/GenBank/DDBJ databases">
        <title>Genome sequence of Clostridium vincentii DSM 10228.</title>
        <authorList>
            <person name="Poehlein A."/>
            <person name="Daniel R."/>
        </authorList>
    </citation>
    <scope>NUCLEOTIDE SEQUENCE [LARGE SCALE GENOMIC DNA]</scope>
    <source>
        <strain evidence="8 9">DSM 10228</strain>
    </source>
</reference>
<evidence type="ECO:0000259" key="7">
    <source>
        <dbReference type="Pfam" id="PF01029"/>
    </source>
</evidence>
<keyword evidence="2 6" id="KW-0889">Transcription antitermination</keyword>
<keyword evidence="3 6" id="KW-0694">RNA-binding</keyword>
<evidence type="ECO:0000256" key="2">
    <source>
        <dbReference type="ARBA" id="ARBA00022814"/>
    </source>
</evidence>